<evidence type="ECO:0000259" key="8">
    <source>
        <dbReference type="PROSITE" id="PS51323"/>
    </source>
</evidence>
<keyword evidence="9" id="KW-1185">Reference proteome</keyword>
<dbReference type="SMART" id="SM00121">
    <property type="entry name" value="IB"/>
    <property type="match status" value="1"/>
</dbReference>
<dbReference type="Proteomes" id="UP000515145">
    <property type="component" value="Chromosome 5"/>
</dbReference>
<dbReference type="InterPro" id="IPR036857">
    <property type="entry name" value="Thyroglobulin_1_sf"/>
</dbReference>
<feature type="signal peptide" evidence="6">
    <location>
        <begin position="1"/>
        <end position="42"/>
    </location>
</feature>
<dbReference type="InterPro" id="IPR009030">
    <property type="entry name" value="Growth_fac_rcpt_cys_sf"/>
</dbReference>
<evidence type="ECO:0000256" key="2">
    <source>
        <dbReference type="ARBA" id="ARBA00022525"/>
    </source>
</evidence>
<evidence type="ECO:0000259" key="7">
    <source>
        <dbReference type="PROSITE" id="PS51162"/>
    </source>
</evidence>
<dbReference type="Gene3D" id="4.10.800.10">
    <property type="entry name" value="Thyroglobulin type-1"/>
    <property type="match status" value="1"/>
</dbReference>
<dbReference type="PRINTS" id="PR01976">
    <property type="entry name" value="IGFBPFAMILY"/>
</dbReference>
<dbReference type="InterPro" id="IPR000867">
    <property type="entry name" value="IGFBP-like"/>
</dbReference>
<dbReference type="GO" id="GO:0005615">
    <property type="term" value="C:extracellular space"/>
    <property type="evidence" value="ECO:0007669"/>
    <property type="project" value="TreeGrafter"/>
</dbReference>
<evidence type="ECO:0000256" key="4">
    <source>
        <dbReference type="ARBA" id="ARBA00023183"/>
    </source>
</evidence>
<evidence type="ECO:0000256" key="1">
    <source>
        <dbReference type="ARBA" id="ARBA00004613"/>
    </source>
</evidence>
<dbReference type="PROSITE" id="PS00484">
    <property type="entry name" value="THYROGLOBULIN_1_1"/>
    <property type="match status" value="1"/>
</dbReference>
<keyword evidence="6" id="KW-0732">Signal</keyword>
<dbReference type="FunFam" id="4.10.40.20:FF:000005">
    <property type="entry name" value="Insulin-like growth factor-binding protein 6"/>
    <property type="match status" value="1"/>
</dbReference>
<keyword evidence="4" id="KW-0340">Growth factor binding</keyword>
<dbReference type="GO" id="GO:0043567">
    <property type="term" value="P:regulation of insulin-like growth factor receptor signaling pathway"/>
    <property type="evidence" value="ECO:0007669"/>
    <property type="project" value="TreeGrafter"/>
</dbReference>
<dbReference type="Pfam" id="PF00086">
    <property type="entry name" value="Thyroglobulin_1"/>
    <property type="match status" value="1"/>
</dbReference>
<dbReference type="SUPFAM" id="SSF57184">
    <property type="entry name" value="Growth factor receptor domain"/>
    <property type="match status" value="1"/>
</dbReference>
<dbReference type="PANTHER" id="PTHR11551:SF27">
    <property type="entry name" value="INSULIN-LIKE GROWTH FACTOR BINDING PROTEIN 6A PRECURSOR-RELATED"/>
    <property type="match status" value="1"/>
</dbReference>
<keyword evidence="3 5" id="KW-1015">Disulfide bond</keyword>
<dbReference type="Gene3D" id="4.10.40.20">
    <property type="match status" value="1"/>
</dbReference>
<keyword evidence="2" id="KW-0964">Secreted</keyword>
<accession>A0A6P7I335</accession>
<dbReference type="PROSITE" id="PS51162">
    <property type="entry name" value="THYROGLOBULIN_1_2"/>
    <property type="match status" value="1"/>
</dbReference>
<evidence type="ECO:0000313" key="9">
    <source>
        <dbReference type="Proteomes" id="UP000515145"/>
    </source>
</evidence>
<dbReference type="OrthoDB" id="8875634at2759"/>
<dbReference type="SUPFAM" id="SSF57610">
    <property type="entry name" value="Thyroglobulin type-1 domain"/>
    <property type="match status" value="1"/>
</dbReference>
<dbReference type="PROSITE" id="PS51323">
    <property type="entry name" value="IGFBP_N_2"/>
    <property type="match status" value="1"/>
</dbReference>
<reference evidence="10" key="1">
    <citation type="submission" date="2025-08" db="UniProtKB">
        <authorList>
            <consortium name="RefSeq"/>
        </authorList>
    </citation>
    <scope>IDENTIFICATION</scope>
</reference>
<evidence type="ECO:0000256" key="6">
    <source>
        <dbReference type="SAM" id="SignalP"/>
    </source>
</evidence>
<dbReference type="InterPro" id="IPR000716">
    <property type="entry name" value="Thyroglobulin_1"/>
</dbReference>
<comment type="caution">
    <text evidence="5">Lacks conserved residue(s) required for the propagation of feature annotation.</text>
</comment>
<dbReference type="AlphaFoldDB" id="A0A6P7I335"/>
<feature type="domain" description="Thyroglobulin type-1" evidence="7">
    <location>
        <begin position="136"/>
        <end position="210"/>
    </location>
</feature>
<dbReference type="GO" id="GO:0031994">
    <property type="term" value="F:insulin-like growth factor I binding"/>
    <property type="evidence" value="ECO:0007669"/>
    <property type="project" value="TreeGrafter"/>
</dbReference>
<feature type="domain" description="IGFBP N-terminal" evidence="8">
    <location>
        <begin position="74"/>
        <end position="113"/>
    </location>
</feature>
<dbReference type="InParanoid" id="A0A6P7I335"/>
<proteinExistence type="predicted"/>
<dbReference type="GeneID" id="114436340"/>
<feature type="disulfide bond" evidence="5">
    <location>
        <begin position="190"/>
        <end position="210"/>
    </location>
</feature>
<dbReference type="SMART" id="SM00211">
    <property type="entry name" value="TY"/>
    <property type="match status" value="1"/>
</dbReference>
<name>A0A6P7I335_9TELE</name>
<dbReference type="InterPro" id="IPR022321">
    <property type="entry name" value="IGFBP_1-6_chordata"/>
</dbReference>
<feature type="chain" id="PRO_5027650407" evidence="6">
    <location>
        <begin position="43"/>
        <end position="210"/>
    </location>
</feature>
<gene>
    <name evidence="10" type="primary">LOC114436340</name>
</gene>
<dbReference type="GO" id="GO:0001968">
    <property type="term" value="F:fibronectin binding"/>
    <property type="evidence" value="ECO:0007669"/>
    <property type="project" value="TreeGrafter"/>
</dbReference>
<protein>
    <submittedName>
        <fullName evidence="10">Insulin-like growth factor-binding protein 3</fullName>
    </submittedName>
</protein>
<sequence length="210" mass="23293">MIHTFKTERLQSEELIHWKTPFKMFVYLNNLLLLLLVQTALSDPLTTPSRGCPTCTGTQSQLSVELNSTTLAAGEPCGVYTPSCGHGLRCAPPEDEPRPLRALLEGRGVCSNTCITTNPTKQVHIVDPAPTKDPDEAPCRKLLTTLIKGLDAHLFQSHHDIYMPNCDKRGYFRKKQCWSSRGKQRGRCWCVDENGMPVSIKPKQGGGLSC</sequence>
<dbReference type="GO" id="GO:0031995">
    <property type="term" value="F:insulin-like growth factor II binding"/>
    <property type="evidence" value="ECO:0007669"/>
    <property type="project" value="TreeGrafter"/>
</dbReference>
<dbReference type="CDD" id="cd00191">
    <property type="entry name" value="TY"/>
    <property type="match status" value="1"/>
</dbReference>
<comment type="subcellular location">
    <subcellularLocation>
        <location evidence="1">Secreted</location>
    </subcellularLocation>
</comment>
<organism evidence="9 10">
    <name type="scientific">Parambassis ranga</name>
    <name type="common">Indian glassy fish</name>
    <dbReference type="NCBI Taxonomy" id="210632"/>
    <lineage>
        <taxon>Eukaryota</taxon>
        <taxon>Metazoa</taxon>
        <taxon>Chordata</taxon>
        <taxon>Craniata</taxon>
        <taxon>Vertebrata</taxon>
        <taxon>Euteleostomi</taxon>
        <taxon>Actinopterygii</taxon>
        <taxon>Neopterygii</taxon>
        <taxon>Teleostei</taxon>
        <taxon>Neoteleostei</taxon>
        <taxon>Acanthomorphata</taxon>
        <taxon>Ovalentaria</taxon>
        <taxon>Ambassidae</taxon>
        <taxon>Parambassis</taxon>
    </lineage>
</organism>
<evidence type="ECO:0000256" key="5">
    <source>
        <dbReference type="PROSITE-ProRule" id="PRU00500"/>
    </source>
</evidence>
<dbReference type="RefSeq" id="XP_028262350.1">
    <property type="nucleotide sequence ID" value="XM_028406549.1"/>
</dbReference>
<evidence type="ECO:0000256" key="3">
    <source>
        <dbReference type="ARBA" id="ARBA00023157"/>
    </source>
</evidence>
<evidence type="ECO:0000313" key="10">
    <source>
        <dbReference type="RefSeq" id="XP_028262350.1"/>
    </source>
</evidence>
<dbReference type="PANTHER" id="PTHR11551">
    <property type="entry name" value="INSULIN-LIKE GROWTH FACTOR BINDING PROTEIN"/>
    <property type="match status" value="1"/>
</dbReference>